<dbReference type="InterPro" id="IPR000742">
    <property type="entry name" value="EGF"/>
</dbReference>
<evidence type="ECO:0000256" key="19">
    <source>
        <dbReference type="ARBA" id="ARBA00023002"/>
    </source>
</evidence>
<dbReference type="SUPFAM" id="SSF55387">
    <property type="entry name" value="Frataxin/Nqo15-like"/>
    <property type="match status" value="1"/>
</dbReference>
<dbReference type="GO" id="GO:0005886">
    <property type="term" value="C:plasma membrane"/>
    <property type="evidence" value="ECO:0007669"/>
    <property type="project" value="UniProtKB-SubCell"/>
</dbReference>
<comment type="catalytic activity">
    <reaction evidence="28">
        <text>L-seryl-[protein] + ATP = O-phospho-L-seryl-[protein] + ADP + H(+)</text>
        <dbReference type="Rhea" id="RHEA:17989"/>
        <dbReference type="Rhea" id="RHEA-COMP:9863"/>
        <dbReference type="Rhea" id="RHEA-COMP:11604"/>
        <dbReference type="ChEBI" id="CHEBI:15378"/>
        <dbReference type="ChEBI" id="CHEBI:29999"/>
        <dbReference type="ChEBI" id="CHEBI:30616"/>
        <dbReference type="ChEBI" id="CHEBI:83421"/>
        <dbReference type="ChEBI" id="CHEBI:456216"/>
        <dbReference type="EC" id="2.7.11.1"/>
    </reaction>
</comment>
<dbReference type="CDD" id="cd01098">
    <property type="entry name" value="PAN_AP_plant"/>
    <property type="match status" value="1"/>
</dbReference>
<evidence type="ECO:0000256" key="3">
    <source>
        <dbReference type="ARBA" id="ARBA00008183"/>
    </source>
</evidence>
<reference evidence="35" key="1">
    <citation type="submission" date="2021-01" db="EMBL/GenBank/DDBJ databases">
        <authorList>
            <person name="Bezrukov I."/>
        </authorList>
    </citation>
    <scope>NUCLEOTIDE SEQUENCE</scope>
</reference>
<comment type="caution">
    <text evidence="29">Lacks conserved residue(s) required for the propagation of feature annotation.</text>
</comment>
<dbReference type="Proteomes" id="UP000682877">
    <property type="component" value="Chromosome 6"/>
</dbReference>
<dbReference type="Pfam" id="PF01491">
    <property type="entry name" value="Frataxin_Cyay"/>
    <property type="match status" value="1"/>
</dbReference>
<dbReference type="InterPro" id="IPR036524">
    <property type="entry name" value="Frataxin/CyaY_sf"/>
</dbReference>
<dbReference type="AlphaFoldDB" id="A0A8S2APM8"/>
<dbReference type="Gene3D" id="3.30.200.20">
    <property type="entry name" value="Phosphorylase Kinase, domain 1"/>
    <property type="match status" value="1"/>
</dbReference>
<proteinExistence type="inferred from homology"/>
<evidence type="ECO:0000256" key="6">
    <source>
        <dbReference type="ARBA" id="ARBA00022475"/>
    </source>
</evidence>
<keyword evidence="9 29" id="KW-0245">EGF-like domain</keyword>
<evidence type="ECO:0000256" key="26">
    <source>
        <dbReference type="ARBA" id="ARBA00047899"/>
    </source>
</evidence>
<dbReference type="GO" id="GO:0048544">
    <property type="term" value="P:recognition of pollen"/>
    <property type="evidence" value="ECO:0007669"/>
    <property type="project" value="InterPro"/>
</dbReference>
<keyword evidence="23 31" id="KW-0472">Membrane</keyword>
<protein>
    <recommendedName>
        <fullName evidence="37">Ferroxidase</fullName>
    </recommendedName>
</protein>
<dbReference type="GO" id="GO:0016226">
    <property type="term" value="P:iron-sulfur cluster assembly"/>
    <property type="evidence" value="ECO:0007669"/>
    <property type="project" value="InterPro"/>
</dbReference>
<dbReference type="InterPro" id="IPR002908">
    <property type="entry name" value="Frataxin/CyaY"/>
</dbReference>
<evidence type="ECO:0000256" key="29">
    <source>
        <dbReference type="PROSITE-ProRule" id="PRU00076"/>
    </source>
</evidence>
<dbReference type="PROSITE" id="PS50927">
    <property type="entry name" value="BULB_LECTIN"/>
    <property type="match status" value="1"/>
</dbReference>
<evidence type="ECO:0000256" key="30">
    <source>
        <dbReference type="SAM" id="MobiDB-lite"/>
    </source>
</evidence>
<dbReference type="InterPro" id="IPR003609">
    <property type="entry name" value="Pan_app"/>
</dbReference>
<dbReference type="GO" id="GO:0008199">
    <property type="term" value="F:ferric iron binding"/>
    <property type="evidence" value="ECO:0007669"/>
    <property type="project" value="InterPro"/>
</dbReference>
<keyword evidence="12" id="KW-0732">Signal</keyword>
<dbReference type="PRINTS" id="PR00904">
    <property type="entry name" value="FRATAXIN"/>
</dbReference>
<dbReference type="GO" id="GO:0031625">
    <property type="term" value="F:ubiquitin protein ligase binding"/>
    <property type="evidence" value="ECO:0007669"/>
    <property type="project" value="UniProtKB-ARBA"/>
</dbReference>
<organism evidence="35 36">
    <name type="scientific">Arabidopsis arenosa</name>
    <name type="common">Sand rock-cress</name>
    <name type="synonym">Cardaminopsis arenosa</name>
    <dbReference type="NCBI Taxonomy" id="38785"/>
    <lineage>
        <taxon>Eukaryota</taxon>
        <taxon>Viridiplantae</taxon>
        <taxon>Streptophyta</taxon>
        <taxon>Embryophyta</taxon>
        <taxon>Tracheophyta</taxon>
        <taxon>Spermatophyta</taxon>
        <taxon>Magnoliopsida</taxon>
        <taxon>eudicotyledons</taxon>
        <taxon>Gunneridae</taxon>
        <taxon>Pentapetalae</taxon>
        <taxon>rosids</taxon>
        <taxon>malvids</taxon>
        <taxon>Brassicales</taxon>
        <taxon>Brassicaceae</taxon>
        <taxon>Camelineae</taxon>
        <taxon>Arabidopsis</taxon>
    </lineage>
</organism>
<evidence type="ECO:0000256" key="16">
    <source>
        <dbReference type="ARBA" id="ARBA00022840"/>
    </source>
</evidence>
<keyword evidence="19" id="KW-0560">Oxidoreductase</keyword>
<feature type="region of interest" description="Disordered" evidence="30">
    <location>
        <begin position="976"/>
        <end position="999"/>
    </location>
</feature>
<keyword evidence="22" id="KW-0496">Mitochondrion</keyword>
<evidence type="ECO:0000256" key="28">
    <source>
        <dbReference type="ARBA" id="ARBA00048679"/>
    </source>
</evidence>
<evidence type="ECO:0000256" key="4">
    <source>
        <dbReference type="ARBA" id="ARBA00022434"/>
    </source>
</evidence>
<evidence type="ECO:0000256" key="8">
    <source>
        <dbReference type="ARBA" id="ARBA00022527"/>
    </source>
</evidence>
<feature type="domain" description="EGF-like" evidence="32">
    <location>
        <begin position="442"/>
        <end position="478"/>
    </location>
</feature>
<evidence type="ECO:0000256" key="9">
    <source>
        <dbReference type="ARBA" id="ARBA00022536"/>
    </source>
</evidence>
<evidence type="ECO:0000256" key="12">
    <source>
        <dbReference type="ARBA" id="ARBA00022729"/>
    </source>
</evidence>
<evidence type="ECO:0000256" key="13">
    <source>
        <dbReference type="ARBA" id="ARBA00022734"/>
    </source>
</evidence>
<dbReference type="NCBIfam" id="TIGR03422">
    <property type="entry name" value="mito_frataxin"/>
    <property type="match status" value="1"/>
</dbReference>
<sequence>MATASRFLRKLPRFLKLSPTLLRSNGVRFSSNLIQGSIEPLDSFWRIGSRISHDSFTTRSFSSQGPASVDYSSVLQEDEFHKLANFTINHLLEKMEDYGDNVQIDGFDIDYGNEVLTLKLGSLGTYVLNKQTPNRQIWMSSPVSGPSRFDWDRDANAWIYRRTEAKLHKLLEEELENLCVQDSKILFKGSTLINDSNGDTLVSAGQRFELGFFTPNGSSDERRYLGIWFYDLHPLTVVWVANRESPVLDRSGIFTISKDGNLEVIDSKGKVYWDTDVEPSLVFAQRTVKLMDNGNLVLMSDGNEANVVWQSFQNPTDTFLPGMRMDENMTLSSWRSFSDPSPGNFTFQIDQEEDKQFIIWKRSMRYWKSGISGKFIGSDEMPYAISYFLSNFTETVTVHNASVPPLFTSLYTNTRFTMSSSGQAQYFRLDGERFWAQIWAEPRDECSVYNACGNFGSCNSKNEEMCKCLPGFRPNFLEKWVKGDFSGGCSRESRICGKDGVVVGDMFLNLTVVEVGSPDSQFDAHNEKECRAECLNNCQCQAYSYEEVDTLQSNTKCWIWLEDLNNLKEGYLGSRNVFIRVAVPDIESTSRDCATCGTNVIPYPLSTAPGCGDSNYLNFNCNMSTGQVIFKEFNSSYNVTSINPDTHRFLIKIKDVIVNCTTLNQMSRISELKLSSPFYLTGKCNADMVTGGTEVEIRWDPPLEPTCSLSADCKDWPNSSCRKSGDQKRQCVCNHNFKWDGFNLNCTQERARGRYGEAKTPVVLIIVVTFTSAAILVVLSSTASYVYLQRRKVNKELGSIPRGVHLCDSERHIKDLIESGRFKQDDSQGIDVPSFELETILYATSNFSNANKLGQGGFGPVYKGMFPGDQEIAVKSGKRNTGFYEPEKSLSLLGYAWDLWKAERGIELLDQALKESCETEEFLKCLNVGLLCIQEDPNDRPTMSNVVFMLGSSEAATLPTPRQPAFVLRRCASSSKASSSTKPETCSENELTITLEDGR</sequence>
<evidence type="ECO:0000259" key="34">
    <source>
        <dbReference type="PROSITE" id="PS50948"/>
    </source>
</evidence>
<evidence type="ECO:0000256" key="15">
    <source>
        <dbReference type="ARBA" id="ARBA00022777"/>
    </source>
</evidence>
<evidence type="ECO:0008006" key="37">
    <source>
        <dbReference type="Google" id="ProtNLM"/>
    </source>
</evidence>
<evidence type="ECO:0000256" key="1">
    <source>
        <dbReference type="ARBA" id="ARBA00004173"/>
    </source>
</evidence>
<keyword evidence="24" id="KW-1015">Disulfide bond</keyword>
<evidence type="ECO:0000259" key="32">
    <source>
        <dbReference type="PROSITE" id="PS50026"/>
    </source>
</evidence>
<dbReference type="SMART" id="SM00108">
    <property type="entry name" value="B_lectin"/>
    <property type="match status" value="1"/>
</dbReference>
<evidence type="ECO:0000256" key="18">
    <source>
        <dbReference type="ARBA" id="ARBA00022989"/>
    </source>
</evidence>
<dbReference type="InterPro" id="IPR020895">
    <property type="entry name" value="Frataxin_CS"/>
</dbReference>
<evidence type="ECO:0000256" key="10">
    <source>
        <dbReference type="ARBA" id="ARBA00022679"/>
    </source>
</evidence>
<keyword evidence="10" id="KW-0808">Transferase</keyword>
<dbReference type="FunFam" id="2.90.10.10:FF:000003">
    <property type="entry name" value="G-type lectin S-receptor-like serine/threonine-protein kinase"/>
    <property type="match status" value="1"/>
</dbReference>
<keyword evidence="13" id="KW-0430">Lectin</keyword>
<dbReference type="SUPFAM" id="SSF56112">
    <property type="entry name" value="Protein kinase-like (PK-like)"/>
    <property type="match status" value="1"/>
</dbReference>
<dbReference type="GO" id="GO:0006879">
    <property type="term" value="P:intracellular iron ion homeostasis"/>
    <property type="evidence" value="ECO:0007669"/>
    <property type="project" value="UniProtKB-KW"/>
</dbReference>
<dbReference type="InterPro" id="IPR017789">
    <property type="entry name" value="Frataxin"/>
</dbReference>
<dbReference type="PANTHER" id="PTHR32444:SF235">
    <property type="entry name" value="OS01G0783900 PROTEIN"/>
    <property type="match status" value="1"/>
</dbReference>
<evidence type="ECO:0000256" key="23">
    <source>
        <dbReference type="ARBA" id="ARBA00023136"/>
    </source>
</evidence>
<dbReference type="Pfam" id="PF08276">
    <property type="entry name" value="PAN_2"/>
    <property type="match status" value="1"/>
</dbReference>
<evidence type="ECO:0000313" key="35">
    <source>
        <dbReference type="EMBL" id="CAE6138792.1"/>
    </source>
</evidence>
<keyword evidence="4" id="KW-0409">Iron storage</keyword>
<evidence type="ECO:0000256" key="2">
    <source>
        <dbReference type="ARBA" id="ARBA00004251"/>
    </source>
</evidence>
<dbReference type="Pfam" id="PF01453">
    <property type="entry name" value="B_lectin"/>
    <property type="match status" value="1"/>
</dbReference>
<keyword evidence="36" id="KW-1185">Reference proteome</keyword>
<dbReference type="GO" id="GO:0005739">
    <property type="term" value="C:mitochondrion"/>
    <property type="evidence" value="ECO:0007669"/>
    <property type="project" value="UniProtKB-SubCell"/>
</dbReference>
<dbReference type="GO" id="GO:0006826">
    <property type="term" value="P:iron ion transport"/>
    <property type="evidence" value="ECO:0007669"/>
    <property type="project" value="UniProtKB-KW"/>
</dbReference>
<dbReference type="CDD" id="cd00028">
    <property type="entry name" value="B_lectin"/>
    <property type="match status" value="1"/>
</dbReference>
<evidence type="ECO:0000256" key="17">
    <source>
        <dbReference type="ARBA" id="ARBA00022946"/>
    </source>
</evidence>
<dbReference type="InterPro" id="IPR011009">
    <property type="entry name" value="Kinase-like_dom_sf"/>
</dbReference>
<keyword evidence="20" id="KW-0408">Iron</keyword>
<dbReference type="InterPro" id="IPR036426">
    <property type="entry name" value="Bulb-type_lectin_dom_sf"/>
</dbReference>
<keyword evidence="15" id="KW-0418">Kinase</keyword>
<evidence type="ECO:0000256" key="11">
    <source>
        <dbReference type="ARBA" id="ARBA00022692"/>
    </source>
</evidence>
<dbReference type="SUPFAM" id="SSF51110">
    <property type="entry name" value="alpha-D-mannose-specific plant lectins"/>
    <property type="match status" value="1"/>
</dbReference>
<feature type="transmembrane region" description="Helical" evidence="31">
    <location>
        <begin position="762"/>
        <end position="788"/>
    </location>
</feature>
<keyword evidence="17" id="KW-0809">Transit peptide</keyword>
<evidence type="ECO:0000256" key="7">
    <source>
        <dbReference type="ARBA" id="ARBA00022496"/>
    </source>
</evidence>
<comment type="catalytic activity">
    <reaction evidence="27">
        <text>4 Fe(2+) + O2 + 4 H(+) = 4 Fe(3+) + 2 H2O</text>
        <dbReference type="Rhea" id="RHEA:11148"/>
        <dbReference type="ChEBI" id="CHEBI:15377"/>
        <dbReference type="ChEBI" id="CHEBI:15378"/>
        <dbReference type="ChEBI" id="CHEBI:15379"/>
        <dbReference type="ChEBI" id="CHEBI:29033"/>
        <dbReference type="ChEBI" id="CHEBI:29034"/>
        <dbReference type="EC" id="1.16.3.1"/>
    </reaction>
</comment>
<gene>
    <name evidence="35" type="ORF">AARE701A_LOCUS16964</name>
</gene>
<evidence type="ECO:0000259" key="33">
    <source>
        <dbReference type="PROSITE" id="PS50927"/>
    </source>
</evidence>
<dbReference type="FunFam" id="3.30.920.10:FF:000003">
    <property type="entry name" value="Frataxin, mitochondrial"/>
    <property type="match status" value="1"/>
</dbReference>
<comment type="subcellular location">
    <subcellularLocation>
        <location evidence="2">Cell membrane</location>
        <topology evidence="2">Single-pass type I membrane protein</topology>
    </subcellularLocation>
    <subcellularLocation>
        <location evidence="1">Mitochondrion</location>
    </subcellularLocation>
</comment>
<dbReference type="Gene3D" id="2.90.10.10">
    <property type="entry name" value="Bulb-type lectin domain"/>
    <property type="match status" value="1"/>
</dbReference>
<evidence type="ECO:0000256" key="27">
    <source>
        <dbReference type="ARBA" id="ARBA00047990"/>
    </source>
</evidence>
<dbReference type="GO" id="GO:0030246">
    <property type="term" value="F:carbohydrate binding"/>
    <property type="evidence" value="ECO:0007669"/>
    <property type="project" value="UniProtKB-KW"/>
</dbReference>
<feature type="compositionally biased region" description="Polar residues" evidence="30">
    <location>
        <begin position="981"/>
        <end position="992"/>
    </location>
</feature>
<dbReference type="GO" id="GO:0005524">
    <property type="term" value="F:ATP binding"/>
    <property type="evidence" value="ECO:0007669"/>
    <property type="project" value="UniProtKB-KW"/>
</dbReference>
<feature type="domain" description="Bulb-type lectin" evidence="33">
    <location>
        <begin position="186"/>
        <end position="311"/>
    </location>
</feature>
<keyword evidence="25" id="KW-0325">Glycoprotein</keyword>
<keyword evidence="7" id="KW-0410">Iron transport</keyword>
<dbReference type="GO" id="GO:0004674">
    <property type="term" value="F:protein serine/threonine kinase activity"/>
    <property type="evidence" value="ECO:0007669"/>
    <property type="project" value="UniProtKB-KW"/>
</dbReference>
<name>A0A8S2APM8_ARAAE</name>
<dbReference type="InterPro" id="IPR000858">
    <property type="entry name" value="S_locus_glycoprot_dom"/>
</dbReference>
<dbReference type="NCBIfam" id="TIGR03421">
    <property type="entry name" value="FeS_CyaY"/>
    <property type="match status" value="1"/>
</dbReference>
<comment type="catalytic activity">
    <reaction evidence="26">
        <text>L-threonyl-[protein] + ATP = O-phospho-L-threonyl-[protein] + ADP + H(+)</text>
        <dbReference type="Rhea" id="RHEA:46608"/>
        <dbReference type="Rhea" id="RHEA-COMP:11060"/>
        <dbReference type="Rhea" id="RHEA-COMP:11605"/>
        <dbReference type="ChEBI" id="CHEBI:15378"/>
        <dbReference type="ChEBI" id="CHEBI:30013"/>
        <dbReference type="ChEBI" id="CHEBI:30616"/>
        <dbReference type="ChEBI" id="CHEBI:61977"/>
        <dbReference type="ChEBI" id="CHEBI:456216"/>
        <dbReference type="EC" id="2.7.11.1"/>
    </reaction>
</comment>
<keyword evidence="8" id="KW-0723">Serine/threonine-protein kinase</keyword>
<dbReference type="InterPro" id="IPR001480">
    <property type="entry name" value="Bulb-type_lectin_dom"/>
</dbReference>
<keyword evidence="5" id="KW-0813">Transport</keyword>
<dbReference type="GO" id="GO:0004322">
    <property type="term" value="F:ferroxidase activity"/>
    <property type="evidence" value="ECO:0007669"/>
    <property type="project" value="UniProtKB-EC"/>
</dbReference>
<evidence type="ECO:0000313" key="36">
    <source>
        <dbReference type="Proteomes" id="UP000682877"/>
    </source>
</evidence>
<keyword evidence="6" id="KW-1003">Cell membrane</keyword>
<evidence type="ECO:0000256" key="20">
    <source>
        <dbReference type="ARBA" id="ARBA00023004"/>
    </source>
</evidence>
<evidence type="ECO:0000256" key="21">
    <source>
        <dbReference type="ARBA" id="ARBA00023065"/>
    </source>
</evidence>
<dbReference type="PANTHER" id="PTHR32444">
    <property type="entry name" value="BULB-TYPE LECTIN DOMAIN-CONTAINING PROTEIN"/>
    <property type="match status" value="1"/>
</dbReference>
<dbReference type="PROSITE" id="PS50026">
    <property type="entry name" value="EGF_3"/>
    <property type="match status" value="1"/>
</dbReference>
<dbReference type="SMART" id="SM00473">
    <property type="entry name" value="PAN_AP"/>
    <property type="match status" value="1"/>
</dbReference>
<dbReference type="Gene3D" id="3.30.920.10">
    <property type="entry name" value="Frataxin/CyaY"/>
    <property type="match status" value="1"/>
</dbReference>
<evidence type="ECO:0000256" key="31">
    <source>
        <dbReference type="SAM" id="Phobius"/>
    </source>
</evidence>
<evidence type="ECO:0000256" key="22">
    <source>
        <dbReference type="ARBA" id="ARBA00023128"/>
    </source>
</evidence>
<evidence type="ECO:0000256" key="5">
    <source>
        <dbReference type="ARBA" id="ARBA00022448"/>
    </source>
</evidence>
<keyword evidence="21" id="KW-0406">Ion transport</keyword>
<accession>A0A8S2APM8</accession>
<keyword evidence="14" id="KW-0547">Nucleotide-binding</keyword>
<evidence type="ECO:0000256" key="14">
    <source>
        <dbReference type="ARBA" id="ARBA00022741"/>
    </source>
</evidence>
<dbReference type="PROSITE" id="PS50948">
    <property type="entry name" value="PAN"/>
    <property type="match status" value="1"/>
</dbReference>
<feature type="domain" description="Apple" evidence="34">
    <location>
        <begin position="496"/>
        <end position="583"/>
    </location>
</feature>
<keyword evidence="16" id="KW-0067">ATP-binding</keyword>
<dbReference type="Pfam" id="PF00954">
    <property type="entry name" value="S_locus_glycop"/>
    <property type="match status" value="1"/>
</dbReference>
<evidence type="ECO:0000256" key="24">
    <source>
        <dbReference type="ARBA" id="ARBA00023157"/>
    </source>
</evidence>
<dbReference type="PROSITE" id="PS01344">
    <property type="entry name" value="FRATAXIN_1"/>
    <property type="match status" value="1"/>
</dbReference>
<comment type="similarity">
    <text evidence="3">Belongs to the frataxin family.</text>
</comment>
<keyword evidence="18 31" id="KW-1133">Transmembrane helix</keyword>
<keyword evidence="11 31" id="KW-0812">Transmembrane</keyword>
<evidence type="ECO:0000256" key="25">
    <source>
        <dbReference type="ARBA" id="ARBA00023180"/>
    </source>
</evidence>
<dbReference type="PROSITE" id="PS50810">
    <property type="entry name" value="FRATAXIN_2"/>
    <property type="match status" value="1"/>
</dbReference>
<dbReference type="EMBL" id="LR999456">
    <property type="protein sequence ID" value="CAE6138792.1"/>
    <property type="molecule type" value="Genomic_DNA"/>
</dbReference>
<dbReference type="SMART" id="SM01219">
    <property type="entry name" value="Frataxin_Cyay"/>
    <property type="match status" value="1"/>
</dbReference>